<dbReference type="InterPro" id="IPR016181">
    <property type="entry name" value="Acyl_CoA_acyltransferase"/>
</dbReference>
<protein>
    <submittedName>
        <fullName evidence="2">Acetyltransferase (GNAT) domain-containing protein</fullName>
    </submittedName>
</protein>
<name>A0A1I3R0V5_9FLAO</name>
<dbReference type="STRING" id="1144750.SAMN05443431_10727"/>
<proteinExistence type="predicted"/>
<dbReference type="CDD" id="cd04301">
    <property type="entry name" value="NAT_SF"/>
    <property type="match status" value="1"/>
</dbReference>
<dbReference type="RefSeq" id="WP_090840718.1">
    <property type="nucleotide sequence ID" value="NZ_FORM01000007.1"/>
</dbReference>
<dbReference type="AlphaFoldDB" id="A0A1I3R0V5"/>
<evidence type="ECO:0000313" key="2">
    <source>
        <dbReference type="EMBL" id="SFJ39101.1"/>
    </source>
</evidence>
<dbReference type="Proteomes" id="UP000199559">
    <property type="component" value="Unassembled WGS sequence"/>
</dbReference>
<dbReference type="InterPro" id="IPR000182">
    <property type="entry name" value="GNAT_dom"/>
</dbReference>
<evidence type="ECO:0000259" key="1">
    <source>
        <dbReference type="PROSITE" id="PS51186"/>
    </source>
</evidence>
<keyword evidence="2" id="KW-0808">Transferase</keyword>
<dbReference type="Pfam" id="PF13508">
    <property type="entry name" value="Acetyltransf_7"/>
    <property type="match status" value="1"/>
</dbReference>
<keyword evidence="3" id="KW-1185">Reference proteome</keyword>
<dbReference type="Gene3D" id="3.40.630.30">
    <property type="match status" value="1"/>
</dbReference>
<dbReference type="PROSITE" id="PS51186">
    <property type="entry name" value="GNAT"/>
    <property type="match status" value="1"/>
</dbReference>
<dbReference type="GO" id="GO:0016747">
    <property type="term" value="F:acyltransferase activity, transferring groups other than amino-acyl groups"/>
    <property type="evidence" value="ECO:0007669"/>
    <property type="project" value="InterPro"/>
</dbReference>
<gene>
    <name evidence="2" type="ORF">SAMN05443431_10727</name>
</gene>
<sequence>MDTKTEFNIEPCNKDNIKVIVDGINDYNLSKVPAIASIWTPLEFVAKDENGIEIGGILAGIGYWNGLEIKILWVKDGYRKKGVGSQILKHAETIAIQKGAEIAMLDTFDFQAEQFYLKNGYQAIGEIKDFPKGHKRIYFSKKLTK</sequence>
<organism evidence="2 3">
    <name type="scientific">Olleya namhaensis</name>
    <dbReference type="NCBI Taxonomy" id="1144750"/>
    <lineage>
        <taxon>Bacteria</taxon>
        <taxon>Pseudomonadati</taxon>
        <taxon>Bacteroidota</taxon>
        <taxon>Flavobacteriia</taxon>
        <taxon>Flavobacteriales</taxon>
        <taxon>Flavobacteriaceae</taxon>
    </lineage>
</organism>
<accession>A0A1I3R0V5</accession>
<evidence type="ECO:0000313" key="3">
    <source>
        <dbReference type="Proteomes" id="UP000199559"/>
    </source>
</evidence>
<dbReference type="EMBL" id="FORM01000007">
    <property type="protein sequence ID" value="SFJ39101.1"/>
    <property type="molecule type" value="Genomic_DNA"/>
</dbReference>
<dbReference type="SUPFAM" id="SSF55729">
    <property type="entry name" value="Acyl-CoA N-acyltransferases (Nat)"/>
    <property type="match status" value="1"/>
</dbReference>
<reference evidence="3" key="1">
    <citation type="submission" date="2016-10" db="EMBL/GenBank/DDBJ databases">
        <authorList>
            <person name="Varghese N."/>
            <person name="Submissions S."/>
        </authorList>
    </citation>
    <scope>NUCLEOTIDE SEQUENCE [LARGE SCALE GENOMIC DNA]</scope>
    <source>
        <strain evidence="3">DSM 28881</strain>
    </source>
</reference>
<feature type="domain" description="N-acetyltransferase" evidence="1">
    <location>
        <begin position="7"/>
        <end position="144"/>
    </location>
</feature>